<dbReference type="GeneID" id="94431831"/>
<gene>
    <name evidence="3" type="ORF">CSUI_008488</name>
</gene>
<dbReference type="Proteomes" id="UP000221165">
    <property type="component" value="Unassembled WGS sequence"/>
</dbReference>
<feature type="compositionally biased region" description="Basic and acidic residues" evidence="1">
    <location>
        <begin position="624"/>
        <end position="653"/>
    </location>
</feature>
<evidence type="ECO:0000313" key="4">
    <source>
        <dbReference type="Proteomes" id="UP000221165"/>
    </source>
</evidence>
<reference evidence="3 4" key="1">
    <citation type="journal article" date="2017" name="Int. J. Parasitol.">
        <title>The genome of the protozoan parasite Cystoisospora suis and a reverse vaccinology approach to identify vaccine candidates.</title>
        <authorList>
            <person name="Palmieri N."/>
            <person name="Shrestha A."/>
            <person name="Ruttkowski B."/>
            <person name="Beck T."/>
            <person name="Vogl C."/>
            <person name="Tomley F."/>
            <person name="Blake D.P."/>
            <person name="Joachim A."/>
        </authorList>
    </citation>
    <scope>NUCLEOTIDE SEQUENCE [LARGE SCALE GENOMIC DNA]</scope>
    <source>
        <strain evidence="3 4">Wien I</strain>
    </source>
</reference>
<comment type="caution">
    <text evidence="3">The sequence shown here is derived from an EMBL/GenBank/DDBJ whole genome shotgun (WGS) entry which is preliminary data.</text>
</comment>
<evidence type="ECO:0000256" key="1">
    <source>
        <dbReference type="SAM" id="MobiDB-lite"/>
    </source>
</evidence>
<keyword evidence="4" id="KW-1185">Reference proteome</keyword>
<proteinExistence type="predicted"/>
<dbReference type="VEuPathDB" id="ToxoDB:CSUI_008488"/>
<accession>A0A2C6KMJ4</accession>
<name>A0A2C6KMJ4_9APIC</name>
<keyword evidence="2 3" id="KW-0812">Transmembrane</keyword>
<evidence type="ECO:0000313" key="3">
    <source>
        <dbReference type="EMBL" id="PHJ17684.1"/>
    </source>
</evidence>
<dbReference type="AlphaFoldDB" id="A0A2C6KMJ4"/>
<keyword evidence="2" id="KW-0472">Membrane</keyword>
<dbReference type="OrthoDB" id="10253246at2759"/>
<feature type="region of interest" description="Disordered" evidence="1">
    <location>
        <begin position="425"/>
        <end position="482"/>
    </location>
</feature>
<protein>
    <submittedName>
        <fullName evidence="3">Transmembrane protein</fullName>
    </submittedName>
</protein>
<feature type="compositionally biased region" description="Basic and acidic residues" evidence="1">
    <location>
        <begin position="326"/>
        <end position="348"/>
    </location>
</feature>
<feature type="region of interest" description="Disordered" evidence="1">
    <location>
        <begin position="269"/>
        <end position="387"/>
    </location>
</feature>
<feature type="region of interest" description="Disordered" evidence="1">
    <location>
        <begin position="603"/>
        <end position="653"/>
    </location>
</feature>
<feature type="transmembrane region" description="Helical" evidence="2">
    <location>
        <begin position="35"/>
        <end position="55"/>
    </location>
</feature>
<feature type="transmembrane region" description="Helical" evidence="2">
    <location>
        <begin position="119"/>
        <end position="142"/>
    </location>
</feature>
<feature type="transmembrane region" description="Helical" evidence="2">
    <location>
        <begin position="75"/>
        <end position="98"/>
    </location>
</feature>
<keyword evidence="2" id="KW-1133">Transmembrane helix</keyword>
<feature type="compositionally biased region" description="Polar residues" evidence="1">
    <location>
        <begin position="369"/>
        <end position="383"/>
    </location>
</feature>
<sequence>MLQANKASVLTNFHVGSVNVQYMEVEYFMMVFNKITSLASLLSGFAASAFLQSTGLTNTGYSWLKLLHVICTSSALGFMLLVLVISTLCTMWAPGLALRGSTDSSLRKAVDVMHSSVNATFRLFSIGLGCYLCSSILSMILLQPTPSCIISVGIISTGAVYILRAGLQVIDALSPGFTTYAPIQGDPLVNGYFPGDQDGRVRAPFVFTPPEASPYIQVCGVETNCRYYESQTGFSLAQQRAERQGIAYIFSQIFPFSQRAREATLTPLLSPPVNLSAPDEGSSTLRGLDYEGGQGSMGNPGIATAVRQPPQSPGPGKNSEALSSSEGRRRTDTDDGEEAERTQGESEYRSPMGTRLHREESSHGAVRSSYRSGSDDQGNSCTWRASGEEDSGYCRALSTHRVCGSRMPFASGKTETIQNNRNAFSAREQGKSCPCSDATSENGELGGSAQASRQEGRFGCIDSSVEPPVDNSKEDKRQPFARNGWSLFQSSDVFDEPNFRCSSGTDEERRGKVLGTFSQDGPEQAEGDNSSNHGIFERGMQALVGWLLPLEDFGADKESTEAPPKVFDTQRNASTANSAQCFSDTTHTHASLDSVYRRRGVFSTGLGQERERKKENSSGSVSSKDSKGEMHDTGHARRHGSAFEHDTSLRARDIQREELGYGVDLLEEEELFLGTHQLADSG</sequence>
<evidence type="ECO:0000256" key="2">
    <source>
        <dbReference type="SAM" id="Phobius"/>
    </source>
</evidence>
<dbReference type="RefSeq" id="XP_067919400.1">
    <property type="nucleotide sequence ID" value="XM_068068620.1"/>
</dbReference>
<dbReference type="EMBL" id="MIGC01004750">
    <property type="protein sequence ID" value="PHJ17684.1"/>
    <property type="molecule type" value="Genomic_DNA"/>
</dbReference>
<organism evidence="3 4">
    <name type="scientific">Cystoisospora suis</name>
    <dbReference type="NCBI Taxonomy" id="483139"/>
    <lineage>
        <taxon>Eukaryota</taxon>
        <taxon>Sar</taxon>
        <taxon>Alveolata</taxon>
        <taxon>Apicomplexa</taxon>
        <taxon>Conoidasida</taxon>
        <taxon>Coccidia</taxon>
        <taxon>Eucoccidiorida</taxon>
        <taxon>Eimeriorina</taxon>
        <taxon>Sarcocystidae</taxon>
        <taxon>Cystoisospora</taxon>
    </lineage>
</organism>